<dbReference type="InterPro" id="IPR035965">
    <property type="entry name" value="PAS-like_dom_sf"/>
</dbReference>
<dbReference type="PANTHER" id="PTHR45138">
    <property type="entry name" value="REGULATORY COMPONENTS OF SENSORY TRANSDUCTION SYSTEM"/>
    <property type="match status" value="1"/>
</dbReference>
<sequence length="424" mass="48788">MKVSAETRLTAILEGTRAGTWEWHVQSGELVINERWAQMLGYEPSDLEPISIKTWENLTHPHDRRAAQAKIERVLQAEDESYESVLRMRHKDGSWRFIHARGMVFRDEDLDGPWIVGTHLDVTQQKQTQHQLSQLAESLPGIIYSFVMEPDGTYYYPYISRKTEDFYGFPPEVGMERPESIFEVIHPDDLEVVKDTIEYSYESLCQWVCDYRVLVDGTSKWMRGIAQPERETDGTVTWHGMVISIDDQKKLEEELQRLSTIDELTGAYNRRYVLAELESQLANHARHGSAFSLISMDIDHFKAVNDTYGHLIGDDVLKRFSDIVSARIRKTDIFARTGGEEFLILMPHTEISDAHILAEGLRETLEALRFRASDKEHIQITISAGIVGCHSRQVSDISELLAQCDQSLYEAKRSGRNRLMLREL</sequence>
<feature type="domain" description="PAS" evidence="4">
    <location>
        <begin position="146"/>
        <end position="204"/>
    </location>
</feature>
<dbReference type="SMART" id="SM00086">
    <property type="entry name" value="PAC"/>
    <property type="match status" value="1"/>
</dbReference>
<dbReference type="FunFam" id="3.30.70.270:FF:000001">
    <property type="entry name" value="Diguanylate cyclase domain protein"/>
    <property type="match status" value="1"/>
</dbReference>
<evidence type="ECO:0000259" key="6">
    <source>
        <dbReference type="PROSITE" id="PS50887"/>
    </source>
</evidence>
<dbReference type="CDD" id="cd00130">
    <property type="entry name" value="PAS"/>
    <property type="match status" value="2"/>
</dbReference>
<dbReference type="NCBIfam" id="TIGR00254">
    <property type="entry name" value="GGDEF"/>
    <property type="match status" value="1"/>
</dbReference>
<organism evidence="7 8">
    <name type="scientific">Marinobacter maroccanus</name>
    <dbReference type="NCBI Taxonomy" id="2055143"/>
    <lineage>
        <taxon>Bacteria</taxon>
        <taxon>Pseudomonadati</taxon>
        <taxon>Pseudomonadota</taxon>
        <taxon>Gammaproteobacteria</taxon>
        <taxon>Pseudomonadales</taxon>
        <taxon>Marinobacteraceae</taxon>
        <taxon>Marinobacter</taxon>
    </lineage>
</organism>
<dbReference type="EC" id="2.7.7.65" evidence="2"/>
<dbReference type="InterPro" id="IPR050469">
    <property type="entry name" value="Diguanylate_Cyclase"/>
</dbReference>
<feature type="domain" description="GGDEF" evidence="6">
    <location>
        <begin position="289"/>
        <end position="424"/>
    </location>
</feature>
<gene>
    <name evidence="7" type="ORF">KEHDKFFH_14095</name>
</gene>
<evidence type="ECO:0000256" key="2">
    <source>
        <dbReference type="ARBA" id="ARBA00012528"/>
    </source>
</evidence>
<evidence type="ECO:0000313" key="8">
    <source>
        <dbReference type="Proteomes" id="UP000239917"/>
    </source>
</evidence>
<dbReference type="SUPFAM" id="SSF55073">
    <property type="entry name" value="Nucleotide cyclase"/>
    <property type="match status" value="1"/>
</dbReference>
<evidence type="ECO:0000259" key="5">
    <source>
        <dbReference type="PROSITE" id="PS50113"/>
    </source>
</evidence>
<keyword evidence="8" id="KW-1185">Reference proteome</keyword>
<dbReference type="Pfam" id="PF00990">
    <property type="entry name" value="GGDEF"/>
    <property type="match status" value="1"/>
</dbReference>
<dbReference type="GO" id="GO:0052621">
    <property type="term" value="F:diguanylate cyclase activity"/>
    <property type="evidence" value="ECO:0007669"/>
    <property type="project" value="UniProtKB-EC"/>
</dbReference>
<dbReference type="OrthoDB" id="5620448at2"/>
<comment type="catalytic activity">
    <reaction evidence="3">
        <text>2 GTP = 3',3'-c-di-GMP + 2 diphosphate</text>
        <dbReference type="Rhea" id="RHEA:24898"/>
        <dbReference type="ChEBI" id="CHEBI:33019"/>
        <dbReference type="ChEBI" id="CHEBI:37565"/>
        <dbReference type="ChEBI" id="CHEBI:58805"/>
        <dbReference type="EC" id="2.7.7.65"/>
    </reaction>
</comment>
<dbReference type="RefSeq" id="WP_104322487.1">
    <property type="nucleotide sequence ID" value="NZ_PSSX01000013.1"/>
</dbReference>
<name>A0A2S5Z7W2_9GAMM</name>
<dbReference type="InterPro" id="IPR013655">
    <property type="entry name" value="PAS_fold_3"/>
</dbReference>
<dbReference type="InterPro" id="IPR000014">
    <property type="entry name" value="PAS"/>
</dbReference>
<dbReference type="InterPro" id="IPR000160">
    <property type="entry name" value="GGDEF_dom"/>
</dbReference>
<dbReference type="SMART" id="SM00267">
    <property type="entry name" value="GGDEF"/>
    <property type="match status" value="1"/>
</dbReference>
<dbReference type="Pfam" id="PF08447">
    <property type="entry name" value="PAS_3"/>
    <property type="match status" value="2"/>
</dbReference>
<evidence type="ECO:0000256" key="3">
    <source>
        <dbReference type="ARBA" id="ARBA00034247"/>
    </source>
</evidence>
<dbReference type="EMBL" id="PSSX01000013">
    <property type="protein sequence ID" value="PPI83495.1"/>
    <property type="molecule type" value="Genomic_DNA"/>
</dbReference>
<dbReference type="PROSITE" id="PS50113">
    <property type="entry name" value="PAC"/>
    <property type="match status" value="1"/>
</dbReference>
<evidence type="ECO:0000259" key="4">
    <source>
        <dbReference type="PROSITE" id="PS50112"/>
    </source>
</evidence>
<dbReference type="InterPro" id="IPR000700">
    <property type="entry name" value="PAS-assoc_C"/>
</dbReference>
<evidence type="ECO:0000313" key="7">
    <source>
        <dbReference type="EMBL" id="PPI83495.1"/>
    </source>
</evidence>
<evidence type="ECO:0000256" key="1">
    <source>
        <dbReference type="ARBA" id="ARBA00001946"/>
    </source>
</evidence>
<dbReference type="PROSITE" id="PS50887">
    <property type="entry name" value="GGDEF"/>
    <property type="match status" value="1"/>
</dbReference>
<dbReference type="Proteomes" id="UP000239917">
    <property type="component" value="Unassembled WGS sequence"/>
</dbReference>
<dbReference type="SMART" id="SM00091">
    <property type="entry name" value="PAS"/>
    <property type="match status" value="2"/>
</dbReference>
<dbReference type="AlphaFoldDB" id="A0A2S5Z7W2"/>
<dbReference type="CDD" id="cd01949">
    <property type="entry name" value="GGDEF"/>
    <property type="match status" value="1"/>
</dbReference>
<dbReference type="Gene3D" id="3.30.450.20">
    <property type="entry name" value="PAS domain"/>
    <property type="match status" value="2"/>
</dbReference>
<dbReference type="InterPro" id="IPR001610">
    <property type="entry name" value="PAC"/>
</dbReference>
<dbReference type="SUPFAM" id="SSF55785">
    <property type="entry name" value="PYP-like sensor domain (PAS domain)"/>
    <property type="match status" value="2"/>
</dbReference>
<feature type="domain" description="PAS" evidence="4">
    <location>
        <begin position="5"/>
        <end position="78"/>
    </location>
</feature>
<proteinExistence type="predicted"/>
<feature type="domain" description="PAC" evidence="5">
    <location>
        <begin position="82"/>
        <end position="134"/>
    </location>
</feature>
<reference evidence="7 8" key="1">
    <citation type="submission" date="2018-01" db="EMBL/GenBank/DDBJ databases">
        <title>Complete genome sequences of the type strains of Marinobacter flavimaris and Marinobacter maroccanus.</title>
        <authorList>
            <person name="Palau M."/>
            <person name="Boujida N."/>
            <person name="Manresa A."/>
            <person name="Minana-Galbis D."/>
        </authorList>
    </citation>
    <scope>NUCLEOTIDE SEQUENCE [LARGE SCALE GENOMIC DNA]</scope>
    <source>
        <strain evidence="7 8">N4</strain>
    </source>
</reference>
<dbReference type="PANTHER" id="PTHR45138:SF9">
    <property type="entry name" value="DIGUANYLATE CYCLASE DGCM-RELATED"/>
    <property type="match status" value="1"/>
</dbReference>
<comment type="caution">
    <text evidence="7">The sequence shown here is derived from an EMBL/GenBank/DDBJ whole genome shotgun (WGS) entry which is preliminary data.</text>
</comment>
<dbReference type="PROSITE" id="PS50112">
    <property type="entry name" value="PAS"/>
    <property type="match status" value="2"/>
</dbReference>
<dbReference type="Gene3D" id="3.30.70.270">
    <property type="match status" value="1"/>
</dbReference>
<comment type="cofactor">
    <cofactor evidence="1">
        <name>Mg(2+)</name>
        <dbReference type="ChEBI" id="CHEBI:18420"/>
    </cofactor>
</comment>
<dbReference type="InterPro" id="IPR029787">
    <property type="entry name" value="Nucleotide_cyclase"/>
</dbReference>
<dbReference type="NCBIfam" id="TIGR00229">
    <property type="entry name" value="sensory_box"/>
    <property type="match status" value="1"/>
</dbReference>
<protein>
    <recommendedName>
        <fullName evidence="2">diguanylate cyclase</fullName>
        <ecNumber evidence="2">2.7.7.65</ecNumber>
    </recommendedName>
</protein>
<accession>A0A2S5Z7W2</accession>
<dbReference type="InterPro" id="IPR043128">
    <property type="entry name" value="Rev_trsase/Diguanyl_cyclase"/>
</dbReference>